<dbReference type="InterPro" id="IPR016024">
    <property type="entry name" value="ARM-type_fold"/>
</dbReference>
<dbReference type="CDD" id="cd16027">
    <property type="entry name" value="SGSH"/>
    <property type="match status" value="1"/>
</dbReference>
<dbReference type="InterPro" id="IPR017850">
    <property type="entry name" value="Alkaline_phosphatase_core_sf"/>
</dbReference>
<dbReference type="Gene3D" id="3.40.720.10">
    <property type="entry name" value="Alkaline Phosphatase, subunit A"/>
    <property type="match status" value="1"/>
</dbReference>
<proteinExistence type="predicted"/>
<dbReference type="SUPFAM" id="SSF53649">
    <property type="entry name" value="Alkaline phosphatase-like"/>
    <property type="match status" value="1"/>
</dbReference>
<dbReference type="EC" id="3.1.6.1" evidence="2"/>
<dbReference type="Proteomes" id="UP000315750">
    <property type="component" value="Chromosome"/>
</dbReference>
<dbReference type="PANTHER" id="PTHR43751">
    <property type="entry name" value="SULFATASE"/>
    <property type="match status" value="1"/>
</dbReference>
<dbReference type="InterPro" id="IPR000917">
    <property type="entry name" value="Sulfatase_N"/>
</dbReference>
<dbReference type="InterPro" id="IPR011989">
    <property type="entry name" value="ARM-like"/>
</dbReference>
<dbReference type="PANTHER" id="PTHR43751:SF1">
    <property type="entry name" value="SULFATASE ATSG-RELATED"/>
    <property type="match status" value="1"/>
</dbReference>
<dbReference type="EMBL" id="CP036278">
    <property type="protein sequence ID" value="QDU56913.1"/>
    <property type="molecule type" value="Genomic_DNA"/>
</dbReference>
<name>A0A518AQB6_9BACT</name>
<dbReference type="Gene3D" id="1.25.10.10">
    <property type="entry name" value="Leucine-rich Repeat Variant"/>
    <property type="match status" value="1"/>
</dbReference>
<dbReference type="SUPFAM" id="SSF48371">
    <property type="entry name" value="ARM repeat"/>
    <property type="match status" value="1"/>
</dbReference>
<keyword evidence="3" id="KW-1185">Reference proteome</keyword>
<dbReference type="GO" id="GO:0004065">
    <property type="term" value="F:arylsulfatase activity"/>
    <property type="evidence" value="ECO:0007669"/>
    <property type="project" value="UniProtKB-EC"/>
</dbReference>
<dbReference type="AlphaFoldDB" id="A0A518AQB6"/>
<dbReference type="Pfam" id="PF00884">
    <property type="entry name" value="Sulfatase"/>
    <property type="match status" value="2"/>
</dbReference>
<dbReference type="KEGG" id="amuc:Pan181_31250"/>
<evidence type="ECO:0000313" key="3">
    <source>
        <dbReference type="Proteomes" id="UP000315750"/>
    </source>
</evidence>
<feature type="domain" description="Sulfatase N-terminal" evidence="1">
    <location>
        <begin position="35"/>
        <end position="128"/>
    </location>
</feature>
<gene>
    <name evidence="2" type="ORF">Pan181_31250</name>
</gene>
<sequence length="626" mass="70688">MQVKRNRVLGGRHFLGLIVLAGVLVPQITVAAERPNVLWITSEDNSDFWLGCYGNKQAETPTLDQFAAEGVKFTRAYSNAPVCAVARSTLLNGMYAVSLGTQHMRSRYKTPADIKPYVTYLRDAGYYCTNRSKTDYNQAGKDASYWDQCNGKAHYKNRAEGQPFFAIVNLTVSHESSLFPENVKNRRKKGLIPESPRLAPSEVTVPDSIPDLPEVREDIAIYHDMMTALDRQVGELLEELEDRGLAEDTIVFYYSDHGGTIPRGKRYLTDSGVRVPLLIRVPEKWQHLSTLKPNEETDELVAFVDFAPTLLSLCGIEPPANMMGRAFMGEYQQAAPEDDIVFLYGGRFDGIPGMRRAITDGRYKYIRRFTPHLPASPYSLYTYSMPSWVAWRTAWQQGQLTGYHQQLWEPDQDVEALYDTEVDPWEVHNLAGDANFADKLLAMRNRLKQKMVEVRDTGVVPESMFEDLAQDGTMFAYVRSDECSYQEYMELAFVASQRDPASIGELVEACQAKDPIKRYWGALGFVVLGNQAKPATDTLLGLLSDESPAVRIVAAHALCRLDHARGKQHLLSEFENSLSPMQEVLLLNAVQHVHLEQQIPDAWMQRQLQKNANQYLQRTVQQITGG</sequence>
<keyword evidence="2" id="KW-0378">Hydrolase</keyword>
<accession>A0A518AQB6</accession>
<feature type="domain" description="Sulfatase N-terminal" evidence="1">
    <location>
        <begin position="130"/>
        <end position="316"/>
    </location>
</feature>
<dbReference type="OrthoDB" id="9763613at2"/>
<evidence type="ECO:0000259" key="1">
    <source>
        <dbReference type="Pfam" id="PF00884"/>
    </source>
</evidence>
<dbReference type="InterPro" id="IPR052701">
    <property type="entry name" value="GAG_Ulvan_Degrading_Sulfatases"/>
</dbReference>
<protein>
    <submittedName>
        <fullName evidence="2">Arylsulfatase</fullName>
        <ecNumber evidence="2">3.1.6.1</ecNumber>
    </submittedName>
</protein>
<evidence type="ECO:0000313" key="2">
    <source>
        <dbReference type="EMBL" id="QDU56913.1"/>
    </source>
</evidence>
<reference evidence="2 3" key="1">
    <citation type="submission" date="2019-02" db="EMBL/GenBank/DDBJ databases">
        <title>Deep-cultivation of Planctomycetes and their phenomic and genomic characterization uncovers novel biology.</title>
        <authorList>
            <person name="Wiegand S."/>
            <person name="Jogler M."/>
            <person name="Boedeker C."/>
            <person name="Pinto D."/>
            <person name="Vollmers J."/>
            <person name="Rivas-Marin E."/>
            <person name="Kohn T."/>
            <person name="Peeters S.H."/>
            <person name="Heuer A."/>
            <person name="Rast P."/>
            <person name="Oberbeckmann S."/>
            <person name="Bunk B."/>
            <person name="Jeske O."/>
            <person name="Meyerdierks A."/>
            <person name="Storesund J.E."/>
            <person name="Kallscheuer N."/>
            <person name="Luecker S."/>
            <person name="Lage O.M."/>
            <person name="Pohl T."/>
            <person name="Merkel B.J."/>
            <person name="Hornburger P."/>
            <person name="Mueller R.-W."/>
            <person name="Bruemmer F."/>
            <person name="Labrenz M."/>
            <person name="Spormann A.M."/>
            <person name="Op den Camp H."/>
            <person name="Overmann J."/>
            <person name="Amann R."/>
            <person name="Jetten M.S.M."/>
            <person name="Mascher T."/>
            <person name="Medema M.H."/>
            <person name="Devos D.P."/>
            <person name="Kaster A.-K."/>
            <person name="Ovreas L."/>
            <person name="Rohde M."/>
            <person name="Galperin M.Y."/>
            <person name="Jogler C."/>
        </authorList>
    </citation>
    <scope>NUCLEOTIDE SEQUENCE [LARGE SCALE GENOMIC DNA]</scope>
    <source>
        <strain evidence="2 3">Pan181</strain>
    </source>
</reference>
<organism evidence="2 3">
    <name type="scientific">Aeoliella mucimassa</name>
    <dbReference type="NCBI Taxonomy" id="2527972"/>
    <lineage>
        <taxon>Bacteria</taxon>
        <taxon>Pseudomonadati</taxon>
        <taxon>Planctomycetota</taxon>
        <taxon>Planctomycetia</taxon>
        <taxon>Pirellulales</taxon>
        <taxon>Lacipirellulaceae</taxon>
        <taxon>Aeoliella</taxon>
    </lineage>
</organism>
<dbReference type="RefSeq" id="WP_145247729.1">
    <property type="nucleotide sequence ID" value="NZ_CP036278.1"/>
</dbReference>